<dbReference type="PROSITE" id="PS51464">
    <property type="entry name" value="SIS"/>
    <property type="match status" value="1"/>
</dbReference>
<evidence type="ECO:0000259" key="9">
    <source>
        <dbReference type="PROSITE" id="PS51464"/>
    </source>
</evidence>
<dbReference type="InterPro" id="IPR046342">
    <property type="entry name" value="CBS_dom_sf"/>
</dbReference>
<dbReference type="GO" id="GO:1901135">
    <property type="term" value="P:carbohydrate derivative metabolic process"/>
    <property type="evidence" value="ECO:0007669"/>
    <property type="project" value="InterPro"/>
</dbReference>
<dbReference type="InterPro" id="IPR050986">
    <property type="entry name" value="GutQ/KpsF_isomerases"/>
</dbReference>
<dbReference type="CDD" id="cd05014">
    <property type="entry name" value="SIS_Kpsf"/>
    <property type="match status" value="1"/>
</dbReference>
<dbReference type="PIRSF" id="PIRSF004692">
    <property type="entry name" value="KdsD_KpsF"/>
    <property type="match status" value="1"/>
</dbReference>
<dbReference type="Gene3D" id="3.10.580.10">
    <property type="entry name" value="CBS-domain"/>
    <property type="match status" value="1"/>
</dbReference>
<feature type="site" description="Catalytically relevant" evidence="6">
    <location>
        <position position="66"/>
    </location>
</feature>
<dbReference type="InterPro" id="IPR004800">
    <property type="entry name" value="KdsD/KpsF-type"/>
</dbReference>
<dbReference type="InterPro" id="IPR035474">
    <property type="entry name" value="SIS_Kpsf"/>
</dbReference>
<feature type="site" description="Catalytically relevant" evidence="6">
    <location>
        <position position="200"/>
    </location>
</feature>
<evidence type="ECO:0000256" key="3">
    <source>
        <dbReference type="ARBA" id="ARBA00023122"/>
    </source>
</evidence>
<feature type="domain" description="CBS" evidence="8">
    <location>
        <begin position="216"/>
        <end position="277"/>
    </location>
</feature>
<evidence type="ECO:0000256" key="2">
    <source>
        <dbReference type="ARBA" id="ARBA00022737"/>
    </source>
</evidence>
<dbReference type="Pfam" id="PF01380">
    <property type="entry name" value="SIS"/>
    <property type="match status" value="1"/>
</dbReference>
<dbReference type="SUPFAM" id="SSF54631">
    <property type="entry name" value="CBS-domain pair"/>
    <property type="match status" value="1"/>
</dbReference>
<organism evidence="10 11">
    <name type="scientific">Futiania mangrovi</name>
    <dbReference type="NCBI Taxonomy" id="2959716"/>
    <lineage>
        <taxon>Bacteria</taxon>
        <taxon>Pseudomonadati</taxon>
        <taxon>Pseudomonadota</taxon>
        <taxon>Alphaproteobacteria</taxon>
        <taxon>Futianiales</taxon>
        <taxon>Futianiaceae</taxon>
        <taxon>Futiania</taxon>
    </lineage>
</organism>
<dbReference type="Gene3D" id="3.40.50.10490">
    <property type="entry name" value="Glucose-6-phosphate isomerase like protein, domain 1"/>
    <property type="match status" value="1"/>
</dbReference>
<evidence type="ECO:0000313" key="10">
    <source>
        <dbReference type="EMBL" id="MCP1337201.1"/>
    </source>
</evidence>
<protein>
    <submittedName>
        <fullName evidence="10">KpsF/GutQ family sugar-phosphate isomerase</fullName>
    </submittedName>
</protein>
<dbReference type="SUPFAM" id="SSF53697">
    <property type="entry name" value="SIS domain"/>
    <property type="match status" value="1"/>
</dbReference>
<dbReference type="FunFam" id="3.40.50.10490:FF:000011">
    <property type="entry name" value="Arabinose 5-phosphate isomerase"/>
    <property type="match status" value="1"/>
</dbReference>
<keyword evidence="10" id="KW-0413">Isomerase</keyword>
<dbReference type="NCBIfam" id="TIGR00393">
    <property type="entry name" value="kpsF"/>
    <property type="match status" value="1"/>
</dbReference>
<dbReference type="Pfam" id="PF00571">
    <property type="entry name" value="CBS"/>
    <property type="match status" value="2"/>
</dbReference>
<dbReference type="PROSITE" id="PS51371">
    <property type="entry name" value="CBS"/>
    <property type="match status" value="2"/>
</dbReference>
<dbReference type="PANTHER" id="PTHR42745:SF1">
    <property type="entry name" value="ARABINOSE 5-PHOSPHATE ISOMERASE KDSD"/>
    <property type="match status" value="1"/>
</dbReference>
<dbReference type="AlphaFoldDB" id="A0A9J6PET7"/>
<keyword evidence="5" id="KW-0862">Zinc</keyword>
<accession>A0A9J6PET7</accession>
<feature type="site" description="Catalytically relevant" evidence="6">
    <location>
        <position position="159"/>
    </location>
</feature>
<evidence type="ECO:0000256" key="7">
    <source>
        <dbReference type="PROSITE-ProRule" id="PRU00703"/>
    </source>
</evidence>
<evidence type="ECO:0000313" key="11">
    <source>
        <dbReference type="Proteomes" id="UP001055804"/>
    </source>
</evidence>
<dbReference type="CDD" id="cd04604">
    <property type="entry name" value="CBS_pair_SIS_assoc"/>
    <property type="match status" value="1"/>
</dbReference>
<sequence length="339" mass="34985">MTTANAQAAARADGQTGRDVAAGRRALSVEIAGLTAMSAALDGSFSAAVDLVARTTGRTILSGMGKSGHICAKIAATFASTGTPAQFVHPGEASHGDLGMIRQGDSVICLSNSGETSELADLIAHTRRFSIPLIGMVGRAESTLARSADVALVLPKAEEACPNGLAPTTSTTMMLALGDALAVALMERRGFSAEDFRTFHPGGRLGARLVRVRDIMHTGTALPLVTPETALGDALIEMTSKSFGCVGIEDGAGRLVGIVTDGDLRRHMQPDLLTRKVADVMTARPKTIRADALAVEAVSMMQAAAITSVFVVEGEPGEGVAPRIAGFVNIHDCLRAGVV</sequence>
<dbReference type="InterPro" id="IPR000644">
    <property type="entry name" value="CBS_dom"/>
</dbReference>
<comment type="similarity">
    <text evidence="1 4">Belongs to the SIS family. GutQ/KpsF subfamily.</text>
</comment>
<dbReference type="GO" id="GO:0097367">
    <property type="term" value="F:carbohydrate derivative binding"/>
    <property type="evidence" value="ECO:0007669"/>
    <property type="project" value="InterPro"/>
</dbReference>
<reference evidence="10" key="1">
    <citation type="submission" date="2022-06" db="EMBL/GenBank/DDBJ databases">
        <title>Isolation and Genomics of Futiania mangrovii gen. nov., sp. nov., a Rare and Metabolically-versatile member in the Class Alphaproteobacteria.</title>
        <authorList>
            <person name="Liu L."/>
            <person name="Huang W.-C."/>
            <person name="Pan J."/>
            <person name="Li J."/>
            <person name="Huang Y."/>
            <person name="Du H."/>
            <person name="Liu Y."/>
            <person name="Li M."/>
        </authorList>
    </citation>
    <scope>NUCLEOTIDE SEQUENCE</scope>
    <source>
        <strain evidence="10">FT118</strain>
    </source>
</reference>
<dbReference type="GO" id="GO:0046872">
    <property type="term" value="F:metal ion binding"/>
    <property type="evidence" value="ECO:0007669"/>
    <property type="project" value="UniProtKB-KW"/>
</dbReference>
<dbReference type="GO" id="GO:0019146">
    <property type="term" value="F:arabinose-5-phosphate isomerase activity"/>
    <property type="evidence" value="ECO:0007669"/>
    <property type="project" value="UniProtKB-ARBA"/>
</dbReference>
<dbReference type="GO" id="GO:0005975">
    <property type="term" value="P:carbohydrate metabolic process"/>
    <property type="evidence" value="ECO:0007669"/>
    <property type="project" value="InterPro"/>
</dbReference>
<proteinExistence type="inferred from homology"/>
<dbReference type="PANTHER" id="PTHR42745">
    <property type="match status" value="1"/>
</dbReference>
<evidence type="ECO:0000256" key="6">
    <source>
        <dbReference type="PIRSR" id="PIRSR004692-3"/>
    </source>
</evidence>
<feature type="site" description="Catalytically relevant" evidence="6">
    <location>
        <position position="118"/>
    </location>
</feature>
<keyword evidence="5" id="KW-0479">Metal-binding</keyword>
<comment type="caution">
    <text evidence="10">The sequence shown here is derived from an EMBL/GenBank/DDBJ whole genome shotgun (WGS) entry which is preliminary data.</text>
</comment>
<keyword evidence="2" id="KW-0677">Repeat</keyword>
<evidence type="ECO:0000256" key="4">
    <source>
        <dbReference type="PIRNR" id="PIRNR004692"/>
    </source>
</evidence>
<dbReference type="RefSeq" id="WP_269333130.1">
    <property type="nucleotide sequence ID" value="NZ_JAMZFT010000002.1"/>
</dbReference>
<dbReference type="Proteomes" id="UP001055804">
    <property type="component" value="Unassembled WGS sequence"/>
</dbReference>
<keyword evidence="11" id="KW-1185">Reference proteome</keyword>
<name>A0A9J6PET7_9PROT</name>
<evidence type="ECO:0000256" key="1">
    <source>
        <dbReference type="ARBA" id="ARBA00008165"/>
    </source>
</evidence>
<evidence type="ECO:0000259" key="8">
    <source>
        <dbReference type="PROSITE" id="PS51371"/>
    </source>
</evidence>
<feature type="binding site" evidence="5">
    <location>
        <position position="89"/>
    </location>
    <ligand>
        <name>Zn(2+)</name>
        <dbReference type="ChEBI" id="CHEBI:29105"/>
    </ligand>
</feature>
<gene>
    <name evidence="10" type="ORF">NJQ99_12330</name>
</gene>
<evidence type="ECO:0000256" key="5">
    <source>
        <dbReference type="PIRSR" id="PIRSR004692-2"/>
    </source>
</evidence>
<feature type="domain" description="SIS" evidence="9">
    <location>
        <begin position="48"/>
        <end position="191"/>
    </location>
</feature>
<dbReference type="InterPro" id="IPR046348">
    <property type="entry name" value="SIS_dom_sf"/>
</dbReference>
<keyword evidence="3 7" id="KW-0129">CBS domain</keyword>
<dbReference type="InterPro" id="IPR001347">
    <property type="entry name" value="SIS_dom"/>
</dbReference>
<feature type="domain" description="CBS" evidence="8">
    <location>
        <begin position="281"/>
        <end position="339"/>
    </location>
</feature>
<dbReference type="EMBL" id="JAMZFT010000002">
    <property type="protein sequence ID" value="MCP1337201.1"/>
    <property type="molecule type" value="Genomic_DNA"/>
</dbReference>